<sequence length="70" mass="7508">MALCLATLFYLSGLAVDRLPDPDGGRRCFDGVLELEGIFVQSSSMMGSGFDVGYSIASDRTSVVIAFHML</sequence>
<keyword evidence="3" id="KW-1185">Reference proteome</keyword>
<accession>A0AAV4NGW2</accession>
<gene>
    <name evidence="2" type="ORF">CEXT_776321</name>
</gene>
<organism evidence="2 3">
    <name type="scientific">Caerostris extrusa</name>
    <name type="common">Bark spider</name>
    <name type="synonym">Caerostris bankana</name>
    <dbReference type="NCBI Taxonomy" id="172846"/>
    <lineage>
        <taxon>Eukaryota</taxon>
        <taxon>Metazoa</taxon>
        <taxon>Ecdysozoa</taxon>
        <taxon>Arthropoda</taxon>
        <taxon>Chelicerata</taxon>
        <taxon>Arachnida</taxon>
        <taxon>Araneae</taxon>
        <taxon>Araneomorphae</taxon>
        <taxon>Entelegynae</taxon>
        <taxon>Araneoidea</taxon>
        <taxon>Araneidae</taxon>
        <taxon>Caerostris</taxon>
    </lineage>
</organism>
<evidence type="ECO:0000256" key="1">
    <source>
        <dbReference type="SAM" id="SignalP"/>
    </source>
</evidence>
<name>A0AAV4NGW2_CAEEX</name>
<reference evidence="2 3" key="1">
    <citation type="submission" date="2021-06" db="EMBL/GenBank/DDBJ databases">
        <title>Caerostris extrusa draft genome.</title>
        <authorList>
            <person name="Kono N."/>
            <person name="Arakawa K."/>
        </authorList>
    </citation>
    <scope>NUCLEOTIDE SEQUENCE [LARGE SCALE GENOMIC DNA]</scope>
</reference>
<keyword evidence="1" id="KW-0732">Signal</keyword>
<evidence type="ECO:0000313" key="2">
    <source>
        <dbReference type="EMBL" id="GIX83738.1"/>
    </source>
</evidence>
<dbReference type="Proteomes" id="UP001054945">
    <property type="component" value="Unassembled WGS sequence"/>
</dbReference>
<feature type="chain" id="PRO_5044022571" evidence="1">
    <location>
        <begin position="18"/>
        <end position="70"/>
    </location>
</feature>
<evidence type="ECO:0000313" key="3">
    <source>
        <dbReference type="Proteomes" id="UP001054945"/>
    </source>
</evidence>
<dbReference type="EMBL" id="BPLR01020901">
    <property type="protein sequence ID" value="GIX83738.1"/>
    <property type="molecule type" value="Genomic_DNA"/>
</dbReference>
<proteinExistence type="predicted"/>
<dbReference type="AlphaFoldDB" id="A0AAV4NGW2"/>
<feature type="signal peptide" evidence="1">
    <location>
        <begin position="1"/>
        <end position="17"/>
    </location>
</feature>
<comment type="caution">
    <text evidence="2">The sequence shown here is derived from an EMBL/GenBank/DDBJ whole genome shotgun (WGS) entry which is preliminary data.</text>
</comment>
<protein>
    <submittedName>
        <fullName evidence="2">Uncharacterized protein</fullName>
    </submittedName>
</protein>